<proteinExistence type="predicted"/>
<gene>
    <name evidence="2" type="ordered locus">HCH_02369</name>
</gene>
<dbReference type="Proteomes" id="UP000000238">
    <property type="component" value="Chromosome"/>
</dbReference>
<dbReference type="EMBL" id="CP000155">
    <property type="protein sequence ID" value="ABC29187.1"/>
    <property type="molecule type" value="Genomic_DNA"/>
</dbReference>
<dbReference type="HOGENOM" id="CLU_1600396_0_0_6"/>
<feature type="transmembrane region" description="Helical" evidence="1">
    <location>
        <begin position="78"/>
        <end position="96"/>
    </location>
</feature>
<keyword evidence="3" id="KW-1185">Reference proteome</keyword>
<dbReference type="STRING" id="349521.HCH_02369"/>
<protein>
    <submittedName>
        <fullName evidence="2">Uncharacterized protein</fullName>
    </submittedName>
</protein>
<keyword evidence="1" id="KW-1133">Transmembrane helix</keyword>
<organism evidence="2 3">
    <name type="scientific">Hahella chejuensis (strain KCTC 2396)</name>
    <dbReference type="NCBI Taxonomy" id="349521"/>
    <lineage>
        <taxon>Bacteria</taxon>
        <taxon>Pseudomonadati</taxon>
        <taxon>Pseudomonadota</taxon>
        <taxon>Gammaproteobacteria</taxon>
        <taxon>Oceanospirillales</taxon>
        <taxon>Hahellaceae</taxon>
        <taxon>Hahella</taxon>
    </lineage>
</organism>
<reference evidence="2 3" key="1">
    <citation type="journal article" date="2005" name="Nucleic Acids Res.">
        <title>Genomic blueprint of Hahella chejuensis, a marine microbe producing an algicidal agent.</title>
        <authorList>
            <person name="Jeong H."/>
            <person name="Yim J.H."/>
            <person name="Lee C."/>
            <person name="Choi S.-H."/>
            <person name="Park Y.K."/>
            <person name="Yoon S.H."/>
            <person name="Hur C.-G."/>
            <person name="Kang H.-Y."/>
            <person name="Kim D."/>
            <person name="Lee H.H."/>
            <person name="Park K.H."/>
            <person name="Park S.-H."/>
            <person name="Park H.-S."/>
            <person name="Lee H.K."/>
            <person name="Oh T.K."/>
            <person name="Kim J.F."/>
        </authorList>
    </citation>
    <scope>NUCLEOTIDE SEQUENCE [LARGE SCALE GENOMIC DNA]</scope>
    <source>
        <strain evidence="2 3">KCTC 2396</strain>
    </source>
</reference>
<evidence type="ECO:0000256" key="1">
    <source>
        <dbReference type="SAM" id="Phobius"/>
    </source>
</evidence>
<evidence type="ECO:0000313" key="3">
    <source>
        <dbReference type="Proteomes" id="UP000000238"/>
    </source>
</evidence>
<feature type="transmembrane region" description="Helical" evidence="1">
    <location>
        <begin position="108"/>
        <end position="129"/>
    </location>
</feature>
<accession>Q2SJI7</accession>
<evidence type="ECO:0000313" key="2">
    <source>
        <dbReference type="EMBL" id="ABC29187.1"/>
    </source>
</evidence>
<dbReference type="AlphaFoldDB" id="Q2SJI7"/>
<feature type="transmembrane region" description="Helical" evidence="1">
    <location>
        <begin position="135"/>
        <end position="156"/>
    </location>
</feature>
<sequence>MVIALAMLLFLGFFLAAPFWVSFLTKNETKEGHWLSITCDYIKSNPHHHISLVFSPINFSFGVNLLCSQDPADSQIESGLLFIGIAFFFIVAREHLYRALIERKRFGLVSIAAFLTLLALAYSAGASWIHIGSSVFFSVLIILTWTPYALVMEAIYAHNLNRGNKG</sequence>
<dbReference type="RefSeq" id="WP_011396256.1">
    <property type="nucleotide sequence ID" value="NC_007645.1"/>
</dbReference>
<dbReference type="KEGG" id="hch:HCH_02369"/>
<name>Q2SJI7_HAHCH</name>
<keyword evidence="1" id="KW-0812">Transmembrane</keyword>
<keyword evidence="1" id="KW-0472">Membrane</keyword>